<dbReference type="AlphaFoldDB" id="A0A9Q0YRA0"/>
<proteinExistence type="predicted"/>
<evidence type="ECO:0000256" key="1">
    <source>
        <dbReference type="SAM" id="Phobius"/>
    </source>
</evidence>
<name>A0A9Q0YRA0_HOLLE</name>
<keyword evidence="1" id="KW-1133">Transmembrane helix</keyword>
<organism evidence="2 3">
    <name type="scientific">Holothuria leucospilota</name>
    <name type="common">Black long sea cucumber</name>
    <name type="synonym">Mertensiothuria leucospilota</name>
    <dbReference type="NCBI Taxonomy" id="206669"/>
    <lineage>
        <taxon>Eukaryota</taxon>
        <taxon>Metazoa</taxon>
        <taxon>Echinodermata</taxon>
        <taxon>Eleutherozoa</taxon>
        <taxon>Echinozoa</taxon>
        <taxon>Holothuroidea</taxon>
        <taxon>Aspidochirotacea</taxon>
        <taxon>Aspidochirotida</taxon>
        <taxon>Holothuriidae</taxon>
        <taxon>Holothuria</taxon>
    </lineage>
</organism>
<dbReference type="PANTHER" id="PTHR23320:SF165">
    <property type="entry name" value="MARVEL DOMAIN-CONTAINING PROTEIN"/>
    <property type="match status" value="1"/>
</dbReference>
<sequence>MHHPQHTYPTDTLWGAKARSVTASFQIVLGVLEVMLGITVIVLPLGYLDVVDYIGWGIWCGALITYMVLSIIAAVMCGLCLYPQIVLAIEIKLVENDWYRYFDETYTRSHFISYVTLAVSLLLQGIASIIGASFTCGALCNSQAGDDRPLMQTETQLNNIYHPQHTSPTGTLWGAKARSVSASFQIVLGVLEVMLGITVIVLPLGYSDTTDYIGWGIWCGAVITYMVLSIIAAVMCVLCLFPQIGLAIMIKLVEKNDWYWVFDETNTRSHFILYVTLAVSLLLQGIASIIGASCTCGALCNFQAGDDRPLMYYQLREPTQQTVGSVPPPYTVVTTGQPSQCLSNPNVQQSMSEMTKHPS</sequence>
<evidence type="ECO:0000313" key="3">
    <source>
        <dbReference type="Proteomes" id="UP001152320"/>
    </source>
</evidence>
<feature type="transmembrane region" description="Helical" evidence="1">
    <location>
        <begin position="212"/>
        <end position="241"/>
    </location>
</feature>
<dbReference type="Proteomes" id="UP001152320">
    <property type="component" value="Chromosome 19"/>
</dbReference>
<reference evidence="2" key="1">
    <citation type="submission" date="2021-10" db="EMBL/GenBank/DDBJ databases">
        <title>Tropical sea cucumber genome reveals ecological adaptation and Cuvierian tubules defense mechanism.</title>
        <authorList>
            <person name="Chen T."/>
        </authorList>
    </citation>
    <scope>NUCLEOTIDE SEQUENCE</scope>
    <source>
        <strain evidence="2">Nanhai2018</strain>
        <tissue evidence="2">Muscle</tissue>
    </source>
</reference>
<dbReference type="InterPro" id="IPR030417">
    <property type="entry name" value="MS4A"/>
</dbReference>
<accession>A0A9Q0YRA0</accession>
<feature type="transmembrane region" description="Helical" evidence="1">
    <location>
        <begin position="186"/>
        <end position="206"/>
    </location>
</feature>
<dbReference type="PANTHER" id="PTHR23320">
    <property type="entry name" value="MEMBRANE-SPANNING 4-DOMAINS SUBFAMILY A MS4A -RELATED"/>
    <property type="match status" value="1"/>
</dbReference>
<keyword evidence="1" id="KW-0812">Transmembrane</keyword>
<feature type="transmembrane region" description="Helical" evidence="1">
    <location>
        <begin position="27"/>
        <end position="47"/>
    </location>
</feature>
<evidence type="ECO:0000313" key="2">
    <source>
        <dbReference type="EMBL" id="KAJ8023836.1"/>
    </source>
</evidence>
<feature type="transmembrane region" description="Helical" evidence="1">
    <location>
        <begin position="53"/>
        <end position="82"/>
    </location>
</feature>
<dbReference type="EMBL" id="JAIZAY010000019">
    <property type="protein sequence ID" value="KAJ8023836.1"/>
    <property type="molecule type" value="Genomic_DNA"/>
</dbReference>
<keyword evidence="1" id="KW-0472">Membrane</keyword>
<protein>
    <submittedName>
        <fullName evidence="2">Uncharacterized protein</fullName>
    </submittedName>
</protein>
<keyword evidence="3" id="KW-1185">Reference proteome</keyword>
<feature type="transmembrane region" description="Helical" evidence="1">
    <location>
        <begin position="271"/>
        <end position="292"/>
    </location>
</feature>
<gene>
    <name evidence="2" type="ORF">HOLleu_36387</name>
</gene>
<comment type="caution">
    <text evidence="2">The sequence shown here is derived from an EMBL/GenBank/DDBJ whole genome shotgun (WGS) entry which is preliminary data.</text>
</comment>